<keyword evidence="1" id="KW-0812">Transmembrane</keyword>
<dbReference type="InterPro" id="IPR001387">
    <property type="entry name" value="Cro/C1-type_HTH"/>
</dbReference>
<dbReference type="PROSITE" id="PS50943">
    <property type="entry name" value="HTH_CROC1"/>
    <property type="match status" value="1"/>
</dbReference>
<dbReference type="SUPFAM" id="SSF54427">
    <property type="entry name" value="NTF2-like"/>
    <property type="match status" value="1"/>
</dbReference>
<keyword evidence="1" id="KW-0472">Membrane</keyword>
<dbReference type="Gene3D" id="1.10.260.40">
    <property type="entry name" value="lambda repressor-like DNA-binding domains"/>
    <property type="match status" value="1"/>
</dbReference>
<evidence type="ECO:0000259" key="2">
    <source>
        <dbReference type="PROSITE" id="PS50943"/>
    </source>
</evidence>
<dbReference type="Pfam" id="PF01381">
    <property type="entry name" value="HTH_3"/>
    <property type="match status" value="1"/>
</dbReference>
<feature type="transmembrane region" description="Helical" evidence="1">
    <location>
        <begin position="96"/>
        <end position="115"/>
    </location>
</feature>
<dbReference type="SMART" id="SM00530">
    <property type="entry name" value="HTH_XRE"/>
    <property type="match status" value="1"/>
</dbReference>
<dbReference type="Gene3D" id="3.10.450.50">
    <property type="match status" value="1"/>
</dbReference>
<evidence type="ECO:0000256" key="1">
    <source>
        <dbReference type="SAM" id="Phobius"/>
    </source>
</evidence>
<gene>
    <name evidence="3" type="ORF">DDZ16_19430</name>
</gene>
<accession>A0A2U2B3U0</accession>
<dbReference type="InterPro" id="IPR032710">
    <property type="entry name" value="NTF2-like_dom_sf"/>
</dbReference>
<dbReference type="AlphaFoldDB" id="A0A2U2B3U0"/>
<dbReference type="InterPro" id="IPR010982">
    <property type="entry name" value="Lambda_DNA-bd_dom_sf"/>
</dbReference>
<reference evidence="3 4" key="1">
    <citation type="submission" date="2018-05" db="EMBL/GenBank/DDBJ databases">
        <title>Marinilabilia rubrum sp. nov., isolated from saltern sediment.</title>
        <authorList>
            <person name="Zhang R."/>
        </authorList>
    </citation>
    <scope>NUCLEOTIDE SEQUENCE [LARGE SCALE GENOMIC DNA]</scope>
    <source>
        <strain evidence="3 4">WTE16</strain>
    </source>
</reference>
<keyword evidence="4" id="KW-1185">Reference proteome</keyword>
<dbReference type="GO" id="GO:0003677">
    <property type="term" value="F:DNA binding"/>
    <property type="evidence" value="ECO:0007669"/>
    <property type="project" value="InterPro"/>
</dbReference>
<comment type="caution">
    <text evidence="3">The sequence shown here is derived from an EMBL/GenBank/DDBJ whole genome shotgun (WGS) entry which is preliminary data.</text>
</comment>
<name>A0A2U2B3U0_9BACT</name>
<dbReference type="EMBL" id="QEWP01000027">
    <property type="protein sequence ID" value="PWD97728.1"/>
    <property type="molecule type" value="Genomic_DNA"/>
</dbReference>
<organism evidence="3 4">
    <name type="scientific">Marinilabilia rubra</name>
    <dbReference type="NCBI Taxonomy" id="2162893"/>
    <lineage>
        <taxon>Bacteria</taxon>
        <taxon>Pseudomonadati</taxon>
        <taxon>Bacteroidota</taxon>
        <taxon>Bacteroidia</taxon>
        <taxon>Marinilabiliales</taxon>
        <taxon>Marinilabiliaceae</taxon>
        <taxon>Marinilabilia</taxon>
    </lineage>
</organism>
<feature type="domain" description="HTH cro/C1-type" evidence="2">
    <location>
        <begin position="10"/>
        <end position="64"/>
    </location>
</feature>
<proteinExistence type="predicted"/>
<dbReference type="SUPFAM" id="SSF47413">
    <property type="entry name" value="lambda repressor-like DNA-binding domains"/>
    <property type="match status" value="1"/>
</dbReference>
<evidence type="ECO:0000313" key="3">
    <source>
        <dbReference type="EMBL" id="PWD97728.1"/>
    </source>
</evidence>
<sequence length="249" mass="29076">MQQPELGKKVLDLRKAKGITQEELVEKCNLSVRTLQRIESGEVTPRPITVKLIFEALGESFDKTMENKGLTLKWLEQFYIIFIDLFNLKTNTMRKIMILSTPLLIAFITFCFIGSNVQAQNPKDIENKLTKFNSDFTKWFMAGQIDSLGTLYHKDASLIFDNIFPIINDYLPAVTSREGILSYYKLYYSQNMFFTDRISKKIIFGDSIIIDIGILKMRNDSITKSGTYFSQWKYYKNNWCIENEMFNFD</sequence>
<dbReference type="Proteomes" id="UP000244956">
    <property type="component" value="Unassembled WGS sequence"/>
</dbReference>
<protein>
    <recommendedName>
        <fullName evidence="2">HTH cro/C1-type domain-containing protein</fullName>
    </recommendedName>
</protein>
<evidence type="ECO:0000313" key="4">
    <source>
        <dbReference type="Proteomes" id="UP000244956"/>
    </source>
</evidence>
<keyword evidence="1" id="KW-1133">Transmembrane helix</keyword>
<dbReference type="CDD" id="cd00093">
    <property type="entry name" value="HTH_XRE"/>
    <property type="match status" value="1"/>
</dbReference>
<dbReference type="OrthoDB" id="7865033at2"/>